<evidence type="ECO:0000313" key="2">
    <source>
        <dbReference type="Proteomes" id="UP000188605"/>
    </source>
</evidence>
<gene>
    <name evidence="1" type="ORF">AN396_00210</name>
</gene>
<keyword evidence="2" id="KW-1185">Reference proteome</keyword>
<name>A0ACC8XHG4_9FIRM</name>
<proteinExistence type="predicted"/>
<evidence type="ECO:0000313" key="1">
    <source>
        <dbReference type="EMBL" id="ONI43018.1"/>
    </source>
</evidence>
<accession>A0ACC8XHG4</accession>
<comment type="caution">
    <text evidence="1">The sequence shown here is derived from an EMBL/GenBank/DDBJ whole genome shotgun (WGS) entry which is preliminary data.</text>
</comment>
<dbReference type="EMBL" id="LJDB01000001">
    <property type="protein sequence ID" value="ONI43018.1"/>
    <property type="molecule type" value="Genomic_DNA"/>
</dbReference>
<protein>
    <submittedName>
        <fullName evidence="1">ABC transporter</fullName>
    </submittedName>
</protein>
<reference evidence="1" key="1">
    <citation type="submission" date="2016-08" db="EMBL/GenBank/DDBJ databases">
        <authorList>
            <person name="Ngugi D.K."/>
            <person name="Miyake S."/>
            <person name="Stingl U."/>
        </authorList>
    </citation>
    <scope>NUCLEOTIDE SEQUENCE</scope>
    <source>
        <strain evidence="1">SCG-B11WGA-EpuloA1</strain>
    </source>
</reference>
<organism evidence="1 2">
    <name type="scientific">Candidatus Epulonipiscium fishelsonii</name>
    <dbReference type="NCBI Taxonomy" id="77094"/>
    <lineage>
        <taxon>Bacteria</taxon>
        <taxon>Bacillati</taxon>
        <taxon>Bacillota</taxon>
        <taxon>Clostridia</taxon>
        <taxon>Lachnospirales</taxon>
        <taxon>Lachnospiraceae</taxon>
        <taxon>Candidatus Epulonipiscium</taxon>
    </lineage>
</organism>
<dbReference type="Proteomes" id="UP000188605">
    <property type="component" value="Unassembled WGS sequence"/>
</dbReference>
<sequence length="611" mass="67787">MIKQNETKQKPQQNMDGGPMGGRGRISVGEKPKDFKKGLYKLIAYSRKYIPAVIIALILSGMAVMFSLIGPNKLSEMTNLITHGMNSTIDTHEIVKIAMFLMSIYTLSLIFGYAQAFIMTTVSQRISKTLRRDIVLKLNKLPLSYFDTRTYGDILSRVTNDVDTIGTSLNQSLSSVISGILTFVGSLVLMLWTNWAMAIGGFIATWVGFMLMGMIIKNSQKFFRQQQAQLGILNGHIEETFTGHTVIKAYNAEAQEINTFEQMNNTLFLSAWKAQYISRLMMPVMGFVGNLSYVVVCIIGAFLVLEGKTEFGTIVAFMVYIRLFTQPLSTLAQAATTLQSAVASSERVFALLEEEELSPEISDQKLEATIKGNITFKNIEFGYNKDKIIIKNFSATIKAGQKVAVVGPTGAGKTTLVNLLMRFYELNAGEILLDGIPISKITREQLRSIFAMVLQDTWLFEGTIKQNIAYNKTDVTDEQIINACKSVGIHHMIKTLPKGYDTVLSQATMSVGEKQLLTIARAMVKNAELLILDEATSSVDTRTELLIQKAMDNLSEGKTSFIIAHRLSTIRNADIILVMKDGNIIESGGHAELLEKNGFYADLYNSQFEVA</sequence>